<organism evidence="2 3">
    <name type="scientific">Massilia pinisoli</name>
    <dbReference type="NCBI Taxonomy" id="1772194"/>
    <lineage>
        <taxon>Bacteria</taxon>
        <taxon>Pseudomonadati</taxon>
        <taxon>Pseudomonadota</taxon>
        <taxon>Betaproteobacteria</taxon>
        <taxon>Burkholderiales</taxon>
        <taxon>Oxalobacteraceae</taxon>
        <taxon>Telluria group</taxon>
        <taxon>Massilia</taxon>
    </lineage>
</organism>
<dbReference type="RefSeq" id="WP_258819166.1">
    <property type="nucleotide sequence ID" value="NZ_JANUGW010000023.1"/>
</dbReference>
<keyword evidence="3" id="KW-1185">Reference proteome</keyword>
<feature type="transmembrane region" description="Helical" evidence="1">
    <location>
        <begin position="127"/>
        <end position="149"/>
    </location>
</feature>
<feature type="transmembrane region" description="Helical" evidence="1">
    <location>
        <begin position="57"/>
        <end position="77"/>
    </location>
</feature>
<accession>A0ABT1ZXG0</accession>
<reference evidence="2 3" key="1">
    <citation type="submission" date="2022-08" db="EMBL/GenBank/DDBJ databases">
        <title>Reclassification of Massilia species as members of the genera Telluria, Duganella, Pseudoduganella, Mokoshia gen. nov. and Zemynaea gen. nov. using orthogonal and non-orthogonal genome-based approaches.</title>
        <authorList>
            <person name="Bowman J.P."/>
        </authorList>
    </citation>
    <scope>NUCLEOTIDE SEQUENCE [LARGE SCALE GENOMIC DNA]</scope>
    <source>
        <strain evidence="2 3">JCM 31316</strain>
    </source>
</reference>
<comment type="caution">
    <text evidence="2">The sequence shown here is derived from an EMBL/GenBank/DDBJ whole genome shotgun (WGS) entry which is preliminary data.</text>
</comment>
<keyword evidence="1" id="KW-1133">Transmembrane helix</keyword>
<proteinExistence type="predicted"/>
<protein>
    <submittedName>
        <fullName evidence="2">Uncharacterized protein</fullName>
    </submittedName>
</protein>
<sequence length="193" mass="20823">MQRHHQPDHFLRASGYTFVVVSAVCFCIIVYLQLHQSLGAELQPRSPTWLELAGQEAGPMSLLFIAVVAALLGKGLLVSAHMGSRATIPFDDLPLVEQAVLDGKPEPIDQYVRLRALTGISGNFTKLGVTGLPLTTVFLTLVFSLISIASTNANSSAFLDLTKLTLGAFIGSFVQGRVEQRRSSDKQKSNGGR</sequence>
<name>A0ABT1ZXG0_9BURK</name>
<evidence type="ECO:0000313" key="3">
    <source>
        <dbReference type="Proteomes" id="UP001204151"/>
    </source>
</evidence>
<keyword evidence="1" id="KW-0812">Transmembrane</keyword>
<gene>
    <name evidence="2" type="ORF">NX784_23810</name>
</gene>
<keyword evidence="1" id="KW-0472">Membrane</keyword>
<dbReference type="Proteomes" id="UP001204151">
    <property type="component" value="Unassembled WGS sequence"/>
</dbReference>
<feature type="transmembrane region" description="Helical" evidence="1">
    <location>
        <begin position="12"/>
        <end position="34"/>
    </location>
</feature>
<evidence type="ECO:0000256" key="1">
    <source>
        <dbReference type="SAM" id="Phobius"/>
    </source>
</evidence>
<dbReference type="EMBL" id="JANUGW010000023">
    <property type="protein sequence ID" value="MCS0584615.1"/>
    <property type="molecule type" value="Genomic_DNA"/>
</dbReference>
<evidence type="ECO:0000313" key="2">
    <source>
        <dbReference type="EMBL" id="MCS0584615.1"/>
    </source>
</evidence>